<organism evidence="2 3">
    <name type="scientific">Datura stramonium</name>
    <name type="common">Jimsonweed</name>
    <name type="synonym">Common thornapple</name>
    <dbReference type="NCBI Taxonomy" id="4076"/>
    <lineage>
        <taxon>Eukaryota</taxon>
        <taxon>Viridiplantae</taxon>
        <taxon>Streptophyta</taxon>
        <taxon>Embryophyta</taxon>
        <taxon>Tracheophyta</taxon>
        <taxon>Spermatophyta</taxon>
        <taxon>Magnoliopsida</taxon>
        <taxon>eudicotyledons</taxon>
        <taxon>Gunneridae</taxon>
        <taxon>Pentapetalae</taxon>
        <taxon>asterids</taxon>
        <taxon>lamiids</taxon>
        <taxon>Solanales</taxon>
        <taxon>Solanaceae</taxon>
        <taxon>Solanoideae</taxon>
        <taxon>Datureae</taxon>
        <taxon>Datura</taxon>
    </lineage>
</organism>
<keyword evidence="3" id="KW-1185">Reference proteome</keyword>
<feature type="compositionally biased region" description="Polar residues" evidence="1">
    <location>
        <begin position="44"/>
        <end position="60"/>
    </location>
</feature>
<gene>
    <name evidence="2" type="ORF">HAX54_015425</name>
</gene>
<feature type="region of interest" description="Disordered" evidence="1">
    <location>
        <begin position="219"/>
        <end position="265"/>
    </location>
</feature>
<comment type="caution">
    <text evidence="2">The sequence shown here is derived from an EMBL/GenBank/DDBJ whole genome shotgun (WGS) entry which is preliminary data.</text>
</comment>
<protein>
    <submittedName>
        <fullName evidence="2">Uncharacterized protein</fullName>
    </submittedName>
</protein>
<reference evidence="2 3" key="1">
    <citation type="journal article" date="2021" name="BMC Genomics">
        <title>Datura genome reveals duplications of psychoactive alkaloid biosynthetic genes and high mutation rate following tissue culture.</title>
        <authorList>
            <person name="Rajewski A."/>
            <person name="Carter-House D."/>
            <person name="Stajich J."/>
            <person name="Litt A."/>
        </authorList>
    </citation>
    <scope>NUCLEOTIDE SEQUENCE [LARGE SCALE GENOMIC DNA]</scope>
    <source>
        <strain evidence="2">AR-01</strain>
    </source>
</reference>
<evidence type="ECO:0000256" key="1">
    <source>
        <dbReference type="SAM" id="MobiDB-lite"/>
    </source>
</evidence>
<dbReference type="EMBL" id="JACEIK010001986">
    <property type="protein sequence ID" value="MCD7473518.1"/>
    <property type="molecule type" value="Genomic_DNA"/>
</dbReference>
<proteinExistence type="predicted"/>
<feature type="region of interest" description="Disordered" evidence="1">
    <location>
        <begin position="44"/>
        <end position="65"/>
    </location>
</feature>
<dbReference type="Proteomes" id="UP000823775">
    <property type="component" value="Unassembled WGS sequence"/>
</dbReference>
<evidence type="ECO:0000313" key="2">
    <source>
        <dbReference type="EMBL" id="MCD7473518.1"/>
    </source>
</evidence>
<evidence type="ECO:0000313" key="3">
    <source>
        <dbReference type="Proteomes" id="UP000823775"/>
    </source>
</evidence>
<sequence>MMILMVYCTKRRFLGGLPKYTKSSNNNNKSSSMNDINYDSIFTTGNDSNSHNTNDQTSSVPYDKPPVYDEDIFDGLPGLKSKSVSKKSASTERFDDDVFATMTSPPQPKIKDEHFGDLLGNLRSNEKITTLEFVSLVGLGNLVRYIIRLRSTPIPASLPGEFMDPFEQINSLVNLEMQNLKLHCNIHEAHFGSDTSQRSEVQMQPSDDVWLSVSEIPLFTQPTRAPPPSRPPPPIPRRNLKSEASSFTSDARKKGDGYSSSPRYNQYFQSPKLVRLCS</sequence>
<feature type="compositionally biased region" description="Pro residues" evidence="1">
    <location>
        <begin position="224"/>
        <end position="236"/>
    </location>
</feature>
<accession>A0ABS8TRI9</accession>
<name>A0ABS8TRI9_DATST</name>